<dbReference type="EMBL" id="AZST01001238">
    <property type="protein sequence ID" value="KEP46182.1"/>
    <property type="molecule type" value="Genomic_DNA"/>
</dbReference>
<name>A0A074S823_9AGAM</name>
<sequence>MLRRHSAQAALSRNHSGNSLAFDLPDYFPGSPPFAHSQDDPNLDEPIDEDIPPTDPNFWDEVMRDRQYHDFDQDVPIPDDTTATQSRTDKSSELDNISLVSIPNHLDNLDASRYGLSLEDIMDADDIVEAAVEAHTLLEAEDIQKLSSFDLYVRYKPTEALFAELIRRYQPIDSARGTRIPSIKRLRSHARELSGLSAKRHDCCANSCVAFIGYLDHLEICPACHEPRLDSAGKPRNIFTSIPLIPQLRALFACPITATKMRHRHGYTNNKNTMDEIFNSGRYLELCDLYVEIDGKAMPYKYFEEEHEVALGVTFDGACPFKRRTNTCWPILVINYNLPPEERTHVENMICVGVIPGPQCPADINSFLQPLIDELRELARGVATVDVTQHKLFALRAHVLAIFGDIPALTKILEFIGHNGCLPCRFCLMPTVPGPTSGGGFHRYCPLHQPNGFQTDPLDLPLRIHEDCITTGLKVLKAKNEAERKRLATESGIKGVTLFARVPSISVPRSFPVDLMHMIWLNLIPQLIDFWTGNFNDLDNGLEDYQIDVNVWDALCEACVPSRRTIPTSFGCPVPDPRKRSQFIAETWNVFTTQLGPSLLRRRFSDQRYYRHFVRLVKLLRLVVSFDLPRDQIPEIRQGFAEWIQEYEQIYYQFDEDRLQTCSVNTHYLLHIADSIEYMGPIWCYWAYPMERFCSFVLNSVKSRRYPYANIDERVLNRARLQIILHKYRLIDKEPFTSRKRREESDNATLVRGYPNVFLLSPHGKPLQVDRHLRRQIVRYLTTCFEILSPAAEELIPDELEQWGRLRIGNGGDEIHARGYHKLRPDGRDAAFVRYELMVDQEADNPSVDERLEPESQYGELRHIFVLTIPPKTPKVNPHRKKKRHLLLAQIYEAPFKFDEADEYKVIWYKGKLGTGEVVDALTIQCVVGRIQDENIWWIIDRSLENQFTYPEFVD</sequence>
<reference evidence="2 3" key="1">
    <citation type="submission" date="2013-12" db="EMBL/GenBank/DDBJ databases">
        <authorList>
            <person name="Cubeta M."/>
            <person name="Pakala S."/>
            <person name="Fedorova N."/>
            <person name="Thomas E."/>
            <person name="Dean R."/>
            <person name="Jabaji S."/>
            <person name="Neate S."/>
            <person name="Toda T."/>
            <person name="Tavantzis S."/>
            <person name="Vilgalys R."/>
            <person name="Bharathan N."/>
            <person name="Pakala S."/>
            <person name="Losada L.S."/>
            <person name="Zafar N."/>
            <person name="Nierman W."/>
        </authorList>
    </citation>
    <scope>NUCLEOTIDE SEQUENCE [LARGE SCALE GENOMIC DNA]</scope>
    <source>
        <strain evidence="2 3">123E</strain>
    </source>
</reference>
<organism evidence="2 3">
    <name type="scientific">Rhizoctonia solani 123E</name>
    <dbReference type="NCBI Taxonomy" id="1423351"/>
    <lineage>
        <taxon>Eukaryota</taxon>
        <taxon>Fungi</taxon>
        <taxon>Dikarya</taxon>
        <taxon>Basidiomycota</taxon>
        <taxon>Agaricomycotina</taxon>
        <taxon>Agaricomycetes</taxon>
        <taxon>Cantharellales</taxon>
        <taxon>Ceratobasidiaceae</taxon>
        <taxon>Rhizoctonia</taxon>
    </lineage>
</organism>
<evidence type="ECO:0000256" key="1">
    <source>
        <dbReference type="SAM" id="MobiDB-lite"/>
    </source>
</evidence>
<dbReference type="PANTHER" id="PTHR46579:SF1">
    <property type="entry name" value="F5_8 TYPE C DOMAIN-CONTAINING PROTEIN"/>
    <property type="match status" value="1"/>
</dbReference>
<dbReference type="STRING" id="1423351.A0A074S823"/>
<comment type="caution">
    <text evidence="2">The sequence shown here is derived from an EMBL/GenBank/DDBJ whole genome shotgun (WGS) entry which is preliminary data.</text>
</comment>
<dbReference type="InterPro" id="IPR004242">
    <property type="entry name" value="Transposase_21"/>
</dbReference>
<protein>
    <submittedName>
        <fullName evidence="2">Transposase family Tnp2 protein</fullName>
    </submittedName>
</protein>
<evidence type="ECO:0000313" key="2">
    <source>
        <dbReference type="EMBL" id="KEP46182.1"/>
    </source>
</evidence>
<accession>A0A074S823</accession>
<keyword evidence="3" id="KW-1185">Reference proteome</keyword>
<gene>
    <name evidence="2" type="ORF">V565_213760</name>
</gene>
<feature type="region of interest" description="Disordered" evidence="1">
    <location>
        <begin position="70"/>
        <end position="92"/>
    </location>
</feature>
<dbReference type="AlphaFoldDB" id="A0A074S823"/>
<dbReference type="Pfam" id="PF02992">
    <property type="entry name" value="Transposase_21"/>
    <property type="match status" value="1"/>
</dbReference>
<dbReference type="OrthoDB" id="2404451at2759"/>
<evidence type="ECO:0000313" key="3">
    <source>
        <dbReference type="Proteomes" id="UP000027456"/>
    </source>
</evidence>
<proteinExistence type="predicted"/>
<dbReference type="HOGENOM" id="CLU_009141_0_0_1"/>
<dbReference type="PANTHER" id="PTHR46579">
    <property type="entry name" value="F5/8 TYPE C DOMAIN-CONTAINING PROTEIN-RELATED"/>
    <property type="match status" value="1"/>
</dbReference>
<dbReference type="Proteomes" id="UP000027456">
    <property type="component" value="Unassembled WGS sequence"/>
</dbReference>